<dbReference type="GO" id="GO:0043161">
    <property type="term" value="P:proteasome-mediated ubiquitin-dependent protein catabolic process"/>
    <property type="evidence" value="ECO:0007669"/>
    <property type="project" value="TreeGrafter"/>
</dbReference>
<organism evidence="8 9">
    <name type="scientific">Rhypophila decipiens</name>
    <dbReference type="NCBI Taxonomy" id="261697"/>
    <lineage>
        <taxon>Eukaryota</taxon>
        <taxon>Fungi</taxon>
        <taxon>Dikarya</taxon>
        <taxon>Ascomycota</taxon>
        <taxon>Pezizomycotina</taxon>
        <taxon>Sordariomycetes</taxon>
        <taxon>Sordariomycetidae</taxon>
        <taxon>Sordariales</taxon>
        <taxon>Naviculisporaceae</taxon>
        <taxon>Rhypophila</taxon>
    </lineage>
</organism>
<evidence type="ECO:0000256" key="3">
    <source>
        <dbReference type="ARBA" id="ARBA00022737"/>
    </source>
</evidence>
<evidence type="ECO:0000259" key="7">
    <source>
        <dbReference type="PROSITE" id="PS51698"/>
    </source>
</evidence>
<evidence type="ECO:0000313" key="9">
    <source>
        <dbReference type="Proteomes" id="UP001301769"/>
    </source>
</evidence>
<proteinExistence type="predicted"/>
<keyword evidence="5" id="KW-0697">Rotamase</keyword>
<keyword evidence="9" id="KW-1185">Reference proteome</keyword>
<dbReference type="InterPro" id="IPR019734">
    <property type="entry name" value="TPR_rpt"/>
</dbReference>
<dbReference type="GO" id="GO:0005737">
    <property type="term" value="C:cytoplasm"/>
    <property type="evidence" value="ECO:0007669"/>
    <property type="project" value="TreeGrafter"/>
</dbReference>
<dbReference type="GO" id="GO:0051087">
    <property type="term" value="F:protein-folding chaperone binding"/>
    <property type="evidence" value="ECO:0007669"/>
    <property type="project" value="TreeGrafter"/>
</dbReference>
<dbReference type="PANTHER" id="PTHR46803:SF2">
    <property type="entry name" value="E3 UBIQUITIN-PROTEIN LIGASE CHIP"/>
    <property type="match status" value="1"/>
</dbReference>
<keyword evidence="6" id="KW-0802">TPR repeat</keyword>
<comment type="catalytic activity">
    <reaction evidence="1">
        <text>S-ubiquitinyl-[E2 ubiquitin-conjugating enzyme]-L-cysteine + [acceptor protein]-L-lysine = [E2 ubiquitin-conjugating enzyme]-L-cysteine + N(6)-ubiquitinyl-[acceptor protein]-L-lysine.</text>
        <dbReference type="EC" id="2.3.2.27"/>
    </reaction>
</comment>
<dbReference type="SMART" id="SM00028">
    <property type="entry name" value="TPR"/>
    <property type="match status" value="3"/>
</dbReference>
<dbReference type="Proteomes" id="UP001301769">
    <property type="component" value="Unassembled WGS sequence"/>
</dbReference>
<dbReference type="Pfam" id="PF04564">
    <property type="entry name" value="U-box"/>
    <property type="match status" value="1"/>
</dbReference>
<gene>
    <name evidence="8" type="ORF">QBC37DRAFT_429167</name>
</gene>
<evidence type="ECO:0000256" key="5">
    <source>
        <dbReference type="ARBA" id="ARBA00023110"/>
    </source>
</evidence>
<dbReference type="InterPro" id="IPR011990">
    <property type="entry name" value="TPR-like_helical_dom_sf"/>
</dbReference>
<protein>
    <recommendedName>
        <fullName evidence="7">U-box domain-containing protein</fullName>
    </recommendedName>
</protein>
<feature type="repeat" description="TPR" evidence="6">
    <location>
        <begin position="13"/>
        <end position="46"/>
    </location>
</feature>
<dbReference type="GO" id="GO:0003755">
    <property type="term" value="F:peptidyl-prolyl cis-trans isomerase activity"/>
    <property type="evidence" value="ECO:0007669"/>
    <property type="project" value="UniProtKB-KW"/>
</dbReference>
<reference evidence="8" key="2">
    <citation type="submission" date="2023-05" db="EMBL/GenBank/DDBJ databases">
        <authorList>
            <consortium name="Lawrence Berkeley National Laboratory"/>
            <person name="Steindorff A."/>
            <person name="Hensen N."/>
            <person name="Bonometti L."/>
            <person name="Westerberg I."/>
            <person name="Brannstrom I.O."/>
            <person name="Guillou S."/>
            <person name="Cros-Aarteil S."/>
            <person name="Calhoun S."/>
            <person name="Haridas S."/>
            <person name="Kuo A."/>
            <person name="Mondo S."/>
            <person name="Pangilinan J."/>
            <person name="Riley R."/>
            <person name="Labutti K."/>
            <person name="Andreopoulos B."/>
            <person name="Lipzen A."/>
            <person name="Chen C."/>
            <person name="Yanf M."/>
            <person name="Daum C."/>
            <person name="Ng V."/>
            <person name="Clum A."/>
            <person name="Ohm R."/>
            <person name="Martin F."/>
            <person name="Silar P."/>
            <person name="Natvig D."/>
            <person name="Lalanne C."/>
            <person name="Gautier V."/>
            <person name="Ament-Velasquez S.L."/>
            <person name="Kruys A."/>
            <person name="Hutchinson M.I."/>
            <person name="Powell A.J."/>
            <person name="Barry K."/>
            <person name="Miller A.N."/>
            <person name="Grigoriev I.V."/>
            <person name="Debuchy R."/>
            <person name="Gladieux P."/>
            <person name="Thoren M.H."/>
            <person name="Johannesson H."/>
        </authorList>
    </citation>
    <scope>NUCLEOTIDE SEQUENCE</scope>
    <source>
        <strain evidence="8">PSN293</strain>
    </source>
</reference>
<sequence>MSGLPKMADAARAVDLKNDGNRHFNAGDFTRAEALYSKALIADPTNPSLYTNRAMARLRMSLWQGVIEDCTTCLKLTGDNNMKANYYLSQAHLPLKNHDEALQHALKAHEICVKTGDKSLSAVTAQVLRCKKDRWEDLERKRRRETSSLESEVISLLSRERDELLSDPATTADDESSRTEIREEWDAKMELLARIFDKAREAEEKRRKVPDWAIDDISFNIMVDPVITKSGKSYERASILEHIRRDPAHAMDPVTRQPLLVSDLRPNIDLKRACDEFLEENGWAADW</sequence>
<feature type="domain" description="U-box" evidence="7">
    <location>
        <begin position="208"/>
        <end position="284"/>
    </location>
</feature>
<dbReference type="PANTHER" id="PTHR46803">
    <property type="entry name" value="E3 UBIQUITIN-PROTEIN LIGASE CHIP"/>
    <property type="match status" value="1"/>
</dbReference>
<accession>A0AAN6Y2R5</accession>
<evidence type="ECO:0000256" key="1">
    <source>
        <dbReference type="ARBA" id="ARBA00000900"/>
    </source>
</evidence>
<dbReference type="SUPFAM" id="SSF57850">
    <property type="entry name" value="RING/U-box"/>
    <property type="match status" value="1"/>
</dbReference>
<keyword evidence="5" id="KW-0413">Isomerase</keyword>
<dbReference type="GO" id="GO:0006515">
    <property type="term" value="P:protein quality control for misfolded or incompletely synthesized proteins"/>
    <property type="evidence" value="ECO:0007669"/>
    <property type="project" value="TreeGrafter"/>
</dbReference>
<keyword evidence="3" id="KW-0677">Repeat</keyword>
<dbReference type="SMART" id="SM00504">
    <property type="entry name" value="Ubox"/>
    <property type="match status" value="1"/>
</dbReference>
<comment type="caution">
    <text evidence="8">The sequence shown here is derived from an EMBL/GenBank/DDBJ whole genome shotgun (WGS) entry which is preliminary data.</text>
</comment>
<dbReference type="Gene3D" id="3.30.40.10">
    <property type="entry name" value="Zinc/RING finger domain, C3HC4 (zinc finger)"/>
    <property type="match status" value="1"/>
</dbReference>
<dbReference type="SUPFAM" id="SSF48452">
    <property type="entry name" value="TPR-like"/>
    <property type="match status" value="1"/>
</dbReference>
<dbReference type="GO" id="GO:0045862">
    <property type="term" value="P:positive regulation of proteolysis"/>
    <property type="evidence" value="ECO:0007669"/>
    <property type="project" value="TreeGrafter"/>
</dbReference>
<keyword evidence="4" id="KW-0833">Ubl conjugation pathway</keyword>
<dbReference type="PROSITE" id="PS50005">
    <property type="entry name" value="TPR"/>
    <property type="match status" value="1"/>
</dbReference>
<reference evidence="8" key="1">
    <citation type="journal article" date="2023" name="Mol. Phylogenet. Evol.">
        <title>Genome-scale phylogeny and comparative genomics of the fungal order Sordariales.</title>
        <authorList>
            <person name="Hensen N."/>
            <person name="Bonometti L."/>
            <person name="Westerberg I."/>
            <person name="Brannstrom I.O."/>
            <person name="Guillou S."/>
            <person name="Cros-Aarteil S."/>
            <person name="Calhoun S."/>
            <person name="Haridas S."/>
            <person name="Kuo A."/>
            <person name="Mondo S."/>
            <person name="Pangilinan J."/>
            <person name="Riley R."/>
            <person name="LaButti K."/>
            <person name="Andreopoulos B."/>
            <person name="Lipzen A."/>
            <person name="Chen C."/>
            <person name="Yan M."/>
            <person name="Daum C."/>
            <person name="Ng V."/>
            <person name="Clum A."/>
            <person name="Steindorff A."/>
            <person name="Ohm R.A."/>
            <person name="Martin F."/>
            <person name="Silar P."/>
            <person name="Natvig D.O."/>
            <person name="Lalanne C."/>
            <person name="Gautier V."/>
            <person name="Ament-Velasquez S.L."/>
            <person name="Kruys A."/>
            <person name="Hutchinson M.I."/>
            <person name="Powell A.J."/>
            <person name="Barry K."/>
            <person name="Miller A.N."/>
            <person name="Grigoriev I.V."/>
            <person name="Debuchy R."/>
            <person name="Gladieux P."/>
            <person name="Hiltunen Thoren M."/>
            <person name="Johannesson H."/>
        </authorList>
    </citation>
    <scope>NUCLEOTIDE SEQUENCE</scope>
    <source>
        <strain evidence="8">PSN293</strain>
    </source>
</reference>
<dbReference type="InterPro" id="IPR003613">
    <property type="entry name" value="Ubox_domain"/>
</dbReference>
<evidence type="ECO:0000256" key="6">
    <source>
        <dbReference type="PROSITE-ProRule" id="PRU00339"/>
    </source>
</evidence>
<dbReference type="GO" id="GO:0061630">
    <property type="term" value="F:ubiquitin protein ligase activity"/>
    <property type="evidence" value="ECO:0007669"/>
    <property type="project" value="UniProtKB-EC"/>
</dbReference>
<name>A0AAN6Y2R5_9PEZI</name>
<evidence type="ECO:0000256" key="2">
    <source>
        <dbReference type="ARBA" id="ARBA00022679"/>
    </source>
</evidence>
<dbReference type="InterPro" id="IPR013083">
    <property type="entry name" value="Znf_RING/FYVE/PHD"/>
</dbReference>
<dbReference type="EMBL" id="MU858182">
    <property type="protein sequence ID" value="KAK4210170.1"/>
    <property type="molecule type" value="Genomic_DNA"/>
</dbReference>
<dbReference type="Gene3D" id="1.25.40.10">
    <property type="entry name" value="Tetratricopeptide repeat domain"/>
    <property type="match status" value="1"/>
</dbReference>
<dbReference type="GO" id="GO:0071218">
    <property type="term" value="P:cellular response to misfolded protein"/>
    <property type="evidence" value="ECO:0007669"/>
    <property type="project" value="TreeGrafter"/>
</dbReference>
<evidence type="ECO:0000256" key="4">
    <source>
        <dbReference type="ARBA" id="ARBA00022786"/>
    </source>
</evidence>
<dbReference type="PROSITE" id="PS51698">
    <property type="entry name" value="U_BOX"/>
    <property type="match status" value="1"/>
</dbReference>
<keyword evidence="2" id="KW-0808">Transferase</keyword>
<dbReference type="AlphaFoldDB" id="A0AAN6Y2R5"/>
<dbReference type="GO" id="GO:0000209">
    <property type="term" value="P:protein polyubiquitination"/>
    <property type="evidence" value="ECO:0007669"/>
    <property type="project" value="TreeGrafter"/>
</dbReference>
<evidence type="ECO:0000313" key="8">
    <source>
        <dbReference type="EMBL" id="KAK4210170.1"/>
    </source>
</evidence>